<name>A0A9K3IYN6_HELAN</name>
<reference evidence="2" key="1">
    <citation type="journal article" date="2017" name="Nature">
        <title>The sunflower genome provides insights into oil metabolism, flowering and Asterid evolution.</title>
        <authorList>
            <person name="Badouin H."/>
            <person name="Gouzy J."/>
            <person name="Grassa C.J."/>
            <person name="Murat F."/>
            <person name="Staton S.E."/>
            <person name="Cottret L."/>
            <person name="Lelandais-Briere C."/>
            <person name="Owens G.L."/>
            <person name="Carrere S."/>
            <person name="Mayjonade B."/>
            <person name="Legrand L."/>
            <person name="Gill N."/>
            <person name="Kane N.C."/>
            <person name="Bowers J.E."/>
            <person name="Hubner S."/>
            <person name="Bellec A."/>
            <person name="Berard A."/>
            <person name="Berges H."/>
            <person name="Blanchet N."/>
            <person name="Boniface M.C."/>
            <person name="Brunel D."/>
            <person name="Catrice O."/>
            <person name="Chaidir N."/>
            <person name="Claudel C."/>
            <person name="Donnadieu C."/>
            <person name="Faraut T."/>
            <person name="Fievet G."/>
            <person name="Helmstetter N."/>
            <person name="King M."/>
            <person name="Knapp S.J."/>
            <person name="Lai Z."/>
            <person name="Le Paslier M.C."/>
            <person name="Lippi Y."/>
            <person name="Lorenzon L."/>
            <person name="Mandel J.R."/>
            <person name="Marage G."/>
            <person name="Marchand G."/>
            <person name="Marquand E."/>
            <person name="Bret-Mestries E."/>
            <person name="Morien E."/>
            <person name="Nambeesan S."/>
            <person name="Nguyen T."/>
            <person name="Pegot-Espagnet P."/>
            <person name="Pouilly N."/>
            <person name="Raftis F."/>
            <person name="Sallet E."/>
            <person name="Schiex T."/>
            <person name="Thomas J."/>
            <person name="Vandecasteele C."/>
            <person name="Vares D."/>
            <person name="Vear F."/>
            <person name="Vautrin S."/>
            <person name="Crespi M."/>
            <person name="Mangin B."/>
            <person name="Burke J.M."/>
            <person name="Salse J."/>
            <person name="Munos S."/>
            <person name="Vincourt P."/>
            <person name="Rieseberg L.H."/>
            <person name="Langlade N.B."/>
        </authorList>
    </citation>
    <scope>NUCLEOTIDE SEQUENCE</scope>
    <source>
        <tissue evidence="2">Leaves</tissue>
    </source>
</reference>
<feature type="region of interest" description="Disordered" evidence="1">
    <location>
        <begin position="28"/>
        <end position="53"/>
    </location>
</feature>
<dbReference type="Gramene" id="mRNA:HanXRQr2_Chr05g0205421">
    <property type="protein sequence ID" value="mRNA:HanXRQr2_Chr05g0205421"/>
    <property type="gene ID" value="HanXRQr2_Chr05g0205421"/>
</dbReference>
<feature type="compositionally biased region" description="Basic and acidic residues" evidence="1">
    <location>
        <begin position="42"/>
        <end position="53"/>
    </location>
</feature>
<proteinExistence type="predicted"/>
<organism evidence="2 3">
    <name type="scientific">Helianthus annuus</name>
    <name type="common">Common sunflower</name>
    <dbReference type="NCBI Taxonomy" id="4232"/>
    <lineage>
        <taxon>Eukaryota</taxon>
        <taxon>Viridiplantae</taxon>
        <taxon>Streptophyta</taxon>
        <taxon>Embryophyta</taxon>
        <taxon>Tracheophyta</taxon>
        <taxon>Spermatophyta</taxon>
        <taxon>Magnoliopsida</taxon>
        <taxon>eudicotyledons</taxon>
        <taxon>Gunneridae</taxon>
        <taxon>Pentapetalae</taxon>
        <taxon>asterids</taxon>
        <taxon>campanulids</taxon>
        <taxon>Asterales</taxon>
        <taxon>Asteraceae</taxon>
        <taxon>Asteroideae</taxon>
        <taxon>Heliantheae alliance</taxon>
        <taxon>Heliantheae</taxon>
        <taxon>Helianthus</taxon>
    </lineage>
</organism>
<sequence length="53" mass="6147">MFVLWFQPWRFIDVESGHTLHLVNRQPSEFQPSSGSPNVETAARKATQDKMIM</sequence>
<dbReference type="EMBL" id="MNCJ02000320">
    <property type="protein sequence ID" value="KAF5805126.1"/>
    <property type="molecule type" value="Genomic_DNA"/>
</dbReference>
<reference evidence="2" key="2">
    <citation type="submission" date="2020-06" db="EMBL/GenBank/DDBJ databases">
        <title>Helianthus annuus Genome sequencing and assembly Release 2.</title>
        <authorList>
            <person name="Gouzy J."/>
            <person name="Langlade N."/>
            <person name="Munos S."/>
        </authorList>
    </citation>
    <scope>NUCLEOTIDE SEQUENCE</scope>
    <source>
        <tissue evidence="2">Leaves</tissue>
    </source>
</reference>
<dbReference type="AlphaFoldDB" id="A0A9K3IYN6"/>
<feature type="compositionally biased region" description="Polar residues" evidence="1">
    <location>
        <begin position="28"/>
        <end position="39"/>
    </location>
</feature>
<evidence type="ECO:0000313" key="2">
    <source>
        <dbReference type="EMBL" id="KAF5805126.1"/>
    </source>
</evidence>
<comment type="caution">
    <text evidence="2">The sequence shown here is derived from an EMBL/GenBank/DDBJ whole genome shotgun (WGS) entry which is preliminary data.</text>
</comment>
<evidence type="ECO:0000313" key="3">
    <source>
        <dbReference type="Proteomes" id="UP000215914"/>
    </source>
</evidence>
<accession>A0A9K3IYN6</accession>
<gene>
    <name evidence="2" type="ORF">HanXRQr2_Chr05g0205421</name>
</gene>
<protein>
    <submittedName>
        <fullName evidence="2">Uncharacterized protein</fullName>
    </submittedName>
</protein>
<dbReference type="Proteomes" id="UP000215914">
    <property type="component" value="Unassembled WGS sequence"/>
</dbReference>
<keyword evidence="3" id="KW-1185">Reference proteome</keyword>
<evidence type="ECO:0000256" key="1">
    <source>
        <dbReference type="SAM" id="MobiDB-lite"/>
    </source>
</evidence>